<comment type="function">
    <text evidence="1">Part of the ABC transporter FtsEX involved in cellular division. Important for assembly or stability of the septal ring.</text>
</comment>
<dbReference type="STRING" id="762903.Pedsa_0452"/>
<keyword evidence="5" id="KW-1003">Cell membrane</keyword>
<keyword evidence="10" id="KW-0472">Membrane</keyword>
<keyword evidence="6" id="KW-0547">Nucleotide-binding</keyword>
<evidence type="ECO:0000256" key="4">
    <source>
        <dbReference type="ARBA" id="ARBA00022448"/>
    </source>
</evidence>
<keyword evidence="7" id="KW-0067">ATP-binding</keyword>
<dbReference type="OrthoDB" id="9782239at2"/>
<keyword evidence="9" id="KW-0029">Amino-acid transport</keyword>
<evidence type="ECO:0000256" key="3">
    <source>
        <dbReference type="ARBA" id="ARBA00020019"/>
    </source>
</evidence>
<evidence type="ECO:0000313" key="12">
    <source>
        <dbReference type="EMBL" id="ADY51034.1"/>
    </source>
</evidence>
<evidence type="ECO:0000259" key="11">
    <source>
        <dbReference type="PROSITE" id="PS50893"/>
    </source>
</evidence>
<dbReference type="GO" id="GO:0006865">
    <property type="term" value="P:amino acid transport"/>
    <property type="evidence" value="ECO:0007669"/>
    <property type="project" value="UniProtKB-KW"/>
</dbReference>
<keyword evidence="8" id="KW-1278">Translocase</keyword>
<sequence>MIELKNISKTFHQGKQSFKALDNINLKLEQGDILGIIGFSGAGKSTLIRCVNLLEKPDTGQVIVNGKDLIPLRHAELANERKKIGMIFQHFNLLSSRTVFDNVALPLELDGVDKATIAGKVNSLLKTVGLQDKANEYPKNLSGGQKQRVAIARALANDPHLLLCDEATSALDPLTTQSILQLLRDINQQFRITILLITHEMEVVKAICNHVAVIDEGKLLVKGGLEELYSESSHPIIAQLLTEREMEVPVRLRDSLITKPAKNKFPLLEISFNKDLNVEQLLAYIHQENMIYKLYRVENGQPGVNGFGRAQLHIQTDEMQTEVLLGYLEKYGVKYKIKGYAG</sequence>
<organism evidence="12 13">
    <name type="scientific">Pseudopedobacter saltans (strain ATCC 51119 / DSM 12145 / JCM 21818 / CCUG 39354 / LMG 10337 / NBRC 100064 / NCIMB 13643)</name>
    <name type="common">Pedobacter saltans</name>
    <dbReference type="NCBI Taxonomy" id="762903"/>
    <lineage>
        <taxon>Bacteria</taxon>
        <taxon>Pseudomonadati</taxon>
        <taxon>Bacteroidota</taxon>
        <taxon>Sphingobacteriia</taxon>
        <taxon>Sphingobacteriales</taxon>
        <taxon>Sphingobacteriaceae</taxon>
        <taxon>Pseudopedobacter</taxon>
    </lineage>
</organism>
<dbReference type="InterPro" id="IPR003593">
    <property type="entry name" value="AAA+_ATPase"/>
</dbReference>
<dbReference type="PANTHER" id="PTHR43166:SF30">
    <property type="entry name" value="METHIONINE IMPORT ATP-BINDING PROTEIN METN"/>
    <property type="match status" value="1"/>
</dbReference>
<dbReference type="InterPro" id="IPR003439">
    <property type="entry name" value="ABC_transporter-like_ATP-bd"/>
</dbReference>
<evidence type="ECO:0000256" key="2">
    <source>
        <dbReference type="ARBA" id="ARBA00005417"/>
    </source>
</evidence>
<dbReference type="HOGENOM" id="CLU_000604_1_3_10"/>
<reference evidence="13" key="2">
    <citation type="submission" date="2011-02" db="EMBL/GenBank/DDBJ databases">
        <title>The complete genome of Pedobacter saltans DSM 12145.</title>
        <authorList>
            <consortium name="US DOE Joint Genome Institute (JGI-PGF)"/>
            <person name="Lucas S."/>
            <person name="Copeland A."/>
            <person name="Lapidus A."/>
            <person name="Bruce D."/>
            <person name="Goodwin L."/>
            <person name="Pitluck S."/>
            <person name="Kyrpides N."/>
            <person name="Mavromatis K."/>
            <person name="Pagani I."/>
            <person name="Ivanova N."/>
            <person name="Ovchinnikova G."/>
            <person name="Lu M."/>
            <person name="Detter J.C."/>
            <person name="Han C."/>
            <person name="Land M."/>
            <person name="Hauser L."/>
            <person name="Markowitz V."/>
            <person name="Cheng J.-F."/>
            <person name="Hugenholtz P."/>
            <person name="Woyke T."/>
            <person name="Wu D."/>
            <person name="Tindall B."/>
            <person name="Pomrenke H.G."/>
            <person name="Brambilla E."/>
            <person name="Klenk H.-P."/>
            <person name="Eisen J.A."/>
        </authorList>
    </citation>
    <scope>NUCLEOTIDE SEQUENCE [LARGE SCALE GENOMIC DNA]</scope>
    <source>
        <strain evidence="13">ATCC 51119 / DSM 12145 / JCM 21818 / LMG 10337 / NBRC 100064 / NCIMB 13643</strain>
    </source>
</reference>
<proteinExistence type="inferred from homology"/>
<dbReference type="EMBL" id="CP002545">
    <property type="protein sequence ID" value="ADY51034.1"/>
    <property type="molecule type" value="Genomic_DNA"/>
</dbReference>
<dbReference type="AlphaFoldDB" id="F0S5W3"/>
<dbReference type="InterPro" id="IPR017871">
    <property type="entry name" value="ABC_transporter-like_CS"/>
</dbReference>
<dbReference type="InterPro" id="IPR041701">
    <property type="entry name" value="MetN_ABC"/>
</dbReference>
<evidence type="ECO:0000313" key="13">
    <source>
        <dbReference type="Proteomes" id="UP000000310"/>
    </source>
</evidence>
<protein>
    <recommendedName>
        <fullName evidence="3">Cell division ATP-binding protein FtsE</fullName>
    </recommendedName>
</protein>
<evidence type="ECO:0000256" key="7">
    <source>
        <dbReference type="ARBA" id="ARBA00022840"/>
    </source>
</evidence>
<dbReference type="GO" id="GO:0016887">
    <property type="term" value="F:ATP hydrolysis activity"/>
    <property type="evidence" value="ECO:0007669"/>
    <property type="project" value="InterPro"/>
</dbReference>
<evidence type="ECO:0000256" key="5">
    <source>
        <dbReference type="ARBA" id="ARBA00022475"/>
    </source>
</evidence>
<comment type="similarity">
    <text evidence="2">Belongs to the ABC transporter superfamily.</text>
</comment>
<evidence type="ECO:0000256" key="6">
    <source>
        <dbReference type="ARBA" id="ARBA00022741"/>
    </source>
</evidence>
<feature type="domain" description="ABC transporter" evidence="11">
    <location>
        <begin position="2"/>
        <end position="241"/>
    </location>
</feature>
<dbReference type="CDD" id="cd03258">
    <property type="entry name" value="ABC_MetN_methionine_transporter"/>
    <property type="match status" value="1"/>
</dbReference>
<keyword evidence="13" id="KW-1185">Reference proteome</keyword>
<evidence type="ECO:0000256" key="10">
    <source>
        <dbReference type="ARBA" id="ARBA00023136"/>
    </source>
</evidence>
<dbReference type="RefSeq" id="WP_013631537.1">
    <property type="nucleotide sequence ID" value="NC_015177.1"/>
</dbReference>
<dbReference type="Pfam" id="PF00005">
    <property type="entry name" value="ABC_tran"/>
    <property type="match status" value="1"/>
</dbReference>
<dbReference type="PANTHER" id="PTHR43166">
    <property type="entry name" value="AMINO ACID IMPORT ATP-BINDING PROTEIN"/>
    <property type="match status" value="1"/>
</dbReference>
<gene>
    <name evidence="12" type="ordered locus">Pedsa_0452</name>
</gene>
<dbReference type="InterPro" id="IPR027417">
    <property type="entry name" value="P-loop_NTPase"/>
</dbReference>
<accession>F0S5W3</accession>
<dbReference type="InterPro" id="IPR050086">
    <property type="entry name" value="MetN_ABC_transporter-like"/>
</dbReference>
<dbReference type="Proteomes" id="UP000000310">
    <property type="component" value="Chromosome"/>
</dbReference>
<dbReference type="PROSITE" id="PS00211">
    <property type="entry name" value="ABC_TRANSPORTER_1"/>
    <property type="match status" value="1"/>
</dbReference>
<dbReference type="eggNOG" id="COG1135">
    <property type="taxonomic scope" value="Bacteria"/>
</dbReference>
<dbReference type="Gene3D" id="3.40.50.300">
    <property type="entry name" value="P-loop containing nucleotide triphosphate hydrolases"/>
    <property type="match status" value="1"/>
</dbReference>
<keyword evidence="4" id="KW-0813">Transport</keyword>
<reference evidence="12 13" key="1">
    <citation type="journal article" date="2011" name="Stand. Genomic Sci.">
        <title>Complete genome sequence of the gliding, heparinolytic Pedobacter saltans type strain (113).</title>
        <authorList>
            <person name="Liolios K."/>
            <person name="Sikorski J."/>
            <person name="Lu M."/>
            <person name="Nolan M."/>
            <person name="Lapidus A."/>
            <person name="Lucas S."/>
            <person name="Hammon N."/>
            <person name="Deshpande S."/>
            <person name="Cheng J.F."/>
            <person name="Tapia R."/>
            <person name="Han C."/>
            <person name="Goodwin L."/>
            <person name="Pitluck S."/>
            <person name="Huntemann M."/>
            <person name="Ivanova N."/>
            <person name="Pagani I."/>
            <person name="Mavromatis K."/>
            <person name="Ovchinikova G."/>
            <person name="Pati A."/>
            <person name="Chen A."/>
            <person name="Palaniappan K."/>
            <person name="Land M."/>
            <person name="Hauser L."/>
            <person name="Brambilla E.M."/>
            <person name="Kotsyurbenko O."/>
            <person name="Rohde M."/>
            <person name="Tindall B.J."/>
            <person name="Abt B."/>
            <person name="Goker M."/>
            <person name="Detter J.C."/>
            <person name="Woyke T."/>
            <person name="Bristow J."/>
            <person name="Eisen J.A."/>
            <person name="Markowitz V."/>
            <person name="Hugenholtz P."/>
            <person name="Klenk H.P."/>
            <person name="Kyrpides N.C."/>
        </authorList>
    </citation>
    <scope>NUCLEOTIDE SEQUENCE [LARGE SCALE GENOMIC DNA]</scope>
    <source>
        <strain evidence="13">ATCC 51119 / DSM 12145 / JCM 21818 / LMG 10337 / NBRC 100064 / NCIMB 13643</strain>
    </source>
</reference>
<evidence type="ECO:0000256" key="9">
    <source>
        <dbReference type="ARBA" id="ARBA00022970"/>
    </source>
</evidence>
<dbReference type="SUPFAM" id="SSF52540">
    <property type="entry name" value="P-loop containing nucleoside triphosphate hydrolases"/>
    <property type="match status" value="1"/>
</dbReference>
<evidence type="ECO:0000256" key="1">
    <source>
        <dbReference type="ARBA" id="ARBA00002579"/>
    </source>
</evidence>
<dbReference type="GO" id="GO:0005524">
    <property type="term" value="F:ATP binding"/>
    <property type="evidence" value="ECO:0007669"/>
    <property type="project" value="UniProtKB-KW"/>
</dbReference>
<dbReference type="SMART" id="SM00382">
    <property type="entry name" value="AAA"/>
    <property type="match status" value="1"/>
</dbReference>
<name>F0S5W3_PSESL</name>
<dbReference type="GO" id="GO:0005886">
    <property type="term" value="C:plasma membrane"/>
    <property type="evidence" value="ECO:0007669"/>
    <property type="project" value="UniProtKB-ARBA"/>
</dbReference>
<evidence type="ECO:0000256" key="8">
    <source>
        <dbReference type="ARBA" id="ARBA00022967"/>
    </source>
</evidence>
<dbReference type="PROSITE" id="PS50893">
    <property type="entry name" value="ABC_TRANSPORTER_2"/>
    <property type="match status" value="1"/>
</dbReference>
<dbReference type="FunFam" id="3.40.50.300:FF:000056">
    <property type="entry name" value="Cell division ATP-binding protein FtsE"/>
    <property type="match status" value="1"/>
</dbReference>
<dbReference type="KEGG" id="psn:Pedsa_0452"/>